<gene>
    <name evidence="2" type="ORF">SAMN05443292_1825</name>
</gene>
<feature type="transmembrane region" description="Helical" evidence="1">
    <location>
        <begin position="21"/>
        <end position="37"/>
    </location>
</feature>
<keyword evidence="1" id="KW-1133">Transmembrane helix</keyword>
<dbReference type="EMBL" id="FOQT01000003">
    <property type="protein sequence ID" value="SFI22385.1"/>
    <property type="molecule type" value="Genomic_DNA"/>
</dbReference>
<dbReference type="Proteomes" id="UP000198931">
    <property type="component" value="Unassembled WGS sequence"/>
</dbReference>
<evidence type="ECO:0000313" key="3">
    <source>
        <dbReference type="Proteomes" id="UP000198931"/>
    </source>
</evidence>
<dbReference type="STRING" id="1125876.SAMN05443292_1825"/>
<dbReference type="AlphaFoldDB" id="A0A1I3GFT5"/>
<protein>
    <submittedName>
        <fullName evidence="2">Phage shock protein C (PspC) family protein</fullName>
    </submittedName>
</protein>
<reference evidence="2 3" key="1">
    <citation type="submission" date="2016-10" db="EMBL/GenBank/DDBJ databases">
        <authorList>
            <person name="de Groot N.N."/>
        </authorList>
    </citation>
    <scope>NUCLEOTIDE SEQUENCE [LARGE SCALE GENOMIC DNA]</scope>
    <source>
        <strain evidence="2 3">DSM 26000</strain>
    </source>
</reference>
<dbReference type="RefSeq" id="WP_090079855.1">
    <property type="nucleotide sequence ID" value="NZ_FOQT01000003.1"/>
</dbReference>
<name>A0A1I3GFT5_9FLAO</name>
<proteinExistence type="predicted"/>
<feature type="transmembrane region" description="Helical" evidence="1">
    <location>
        <begin position="43"/>
        <end position="67"/>
    </location>
</feature>
<sequence>MKLLREPQFSRNFRIKIEKEWFGVLTRLGAFLGIPVSKLRVFFIYSTYATAGIFFFIYLGLAFALWVKDIFFIRRPNVFDL</sequence>
<evidence type="ECO:0000256" key="1">
    <source>
        <dbReference type="SAM" id="Phobius"/>
    </source>
</evidence>
<keyword evidence="1" id="KW-0472">Membrane</keyword>
<dbReference type="OrthoDB" id="674853at2"/>
<keyword evidence="1" id="KW-0812">Transmembrane</keyword>
<accession>A0A1I3GFT5</accession>
<evidence type="ECO:0000313" key="2">
    <source>
        <dbReference type="EMBL" id="SFI22385.1"/>
    </source>
</evidence>
<keyword evidence="3" id="KW-1185">Reference proteome</keyword>
<organism evidence="2 3">
    <name type="scientific">Halpernia frigidisoli</name>
    <dbReference type="NCBI Taxonomy" id="1125876"/>
    <lineage>
        <taxon>Bacteria</taxon>
        <taxon>Pseudomonadati</taxon>
        <taxon>Bacteroidota</taxon>
        <taxon>Flavobacteriia</taxon>
        <taxon>Flavobacteriales</taxon>
        <taxon>Weeksellaceae</taxon>
        <taxon>Chryseobacterium group</taxon>
        <taxon>Halpernia</taxon>
    </lineage>
</organism>